<feature type="compositionally biased region" description="Basic and acidic residues" evidence="1">
    <location>
        <begin position="126"/>
        <end position="136"/>
    </location>
</feature>
<organism evidence="2 3">
    <name type="scientific">Cronartium quercuum f. sp. fusiforme G11</name>
    <dbReference type="NCBI Taxonomy" id="708437"/>
    <lineage>
        <taxon>Eukaryota</taxon>
        <taxon>Fungi</taxon>
        <taxon>Dikarya</taxon>
        <taxon>Basidiomycota</taxon>
        <taxon>Pucciniomycotina</taxon>
        <taxon>Pucciniomycetes</taxon>
        <taxon>Pucciniales</taxon>
        <taxon>Coleosporiaceae</taxon>
        <taxon>Cronartium</taxon>
    </lineage>
</organism>
<dbReference type="PANTHER" id="PTHR11362">
    <property type="entry name" value="PHOSPHATIDYLETHANOLAMINE-BINDING PROTEIN"/>
    <property type="match status" value="1"/>
</dbReference>
<dbReference type="SUPFAM" id="SSF49777">
    <property type="entry name" value="PEBP-like"/>
    <property type="match status" value="1"/>
</dbReference>
<keyword evidence="3" id="KW-1185">Reference proteome</keyword>
<evidence type="ECO:0000313" key="2">
    <source>
        <dbReference type="EMBL" id="KAG0141803.1"/>
    </source>
</evidence>
<dbReference type="GO" id="GO:0030162">
    <property type="term" value="P:regulation of proteolysis"/>
    <property type="evidence" value="ECO:0007669"/>
    <property type="project" value="TreeGrafter"/>
</dbReference>
<sequence length="227" mass="25621">MSHIIPFQNVVQSLVTSSLTTGPTPLLPSGFKPTVDLRLNYNGDQVAMGNLFPTTECTNPPNITFFSEDPAKPSLSYTLIMIDPDAPIPQSPIYANWCHWIIPGLMPTSYNEIITDLYNGPDPSSDESHSRSDEVSQTRMPIVQYYPPSPDEQSDPHRYIFLLYREPSSSIQETYLSLKSKDIGIDDTNIQTRKNFNFSNFAEKYQLTLVGINWFKSTNPDKMNETG</sequence>
<evidence type="ECO:0000256" key="1">
    <source>
        <dbReference type="SAM" id="MobiDB-lite"/>
    </source>
</evidence>
<dbReference type="Pfam" id="PF01161">
    <property type="entry name" value="PBP"/>
    <property type="match status" value="1"/>
</dbReference>
<accession>A0A9P6T8S7</accession>
<feature type="region of interest" description="Disordered" evidence="1">
    <location>
        <begin position="117"/>
        <end position="139"/>
    </location>
</feature>
<dbReference type="CDD" id="cd00866">
    <property type="entry name" value="PEBP_euk"/>
    <property type="match status" value="1"/>
</dbReference>
<evidence type="ECO:0008006" key="4">
    <source>
        <dbReference type="Google" id="ProtNLM"/>
    </source>
</evidence>
<proteinExistence type="predicted"/>
<comment type="caution">
    <text evidence="2">The sequence shown here is derived from an EMBL/GenBank/DDBJ whole genome shotgun (WGS) entry which is preliminary data.</text>
</comment>
<dbReference type="InterPro" id="IPR036610">
    <property type="entry name" value="PEBP-like_sf"/>
</dbReference>
<dbReference type="AlphaFoldDB" id="A0A9P6T8S7"/>
<gene>
    <name evidence="2" type="ORF">CROQUDRAFT_135934</name>
</gene>
<dbReference type="Proteomes" id="UP000886653">
    <property type="component" value="Unassembled WGS sequence"/>
</dbReference>
<dbReference type="OrthoDB" id="2506647at2759"/>
<dbReference type="EMBL" id="MU167370">
    <property type="protein sequence ID" value="KAG0141803.1"/>
    <property type="molecule type" value="Genomic_DNA"/>
</dbReference>
<evidence type="ECO:0000313" key="3">
    <source>
        <dbReference type="Proteomes" id="UP000886653"/>
    </source>
</evidence>
<dbReference type="InterPro" id="IPR008914">
    <property type="entry name" value="PEBP"/>
</dbReference>
<dbReference type="Gene3D" id="3.90.280.10">
    <property type="entry name" value="PEBP-like"/>
    <property type="match status" value="1"/>
</dbReference>
<dbReference type="InterPro" id="IPR035810">
    <property type="entry name" value="PEBP_euk"/>
</dbReference>
<reference evidence="2" key="1">
    <citation type="submission" date="2013-11" db="EMBL/GenBank/DDBJ databases">
        <title>Genome sequence of the fusiform rust pathogen reveals effectors for host alternation and coevolution with pine.</title>
        <authorList>
            <consortium name="DOE Joint Genome Institute"/>
            <person name="Smith K."/>
            <person name="Pendleton A."/>
            <person name="Kubisiak T."/>
            <person name="Anderson C."/>
            <person name="Salamov A."/>
            <person name="Aerts A."/>
            <person name="Riley R."/>
            <person name="Clum A."/>
            <person name="Lindquist E."/>
            <person name="Ence D."/>
            <person name="Campbell M."/>
            <person name="Kronenberg Z."/>
            <person name="Feau N."/>
            <person name="Dhillon B."/>
            <person name="Hamelin R."/>
            <person name="Burleigh J."/>
            <person name="Smith J."/>
            <person name="Yandell M."/>
            <person name="Nelson C."/>
            <person name="Grigoriev I."/>
            <person name="Davis J."/>
        </authorList>
    </citation>
    <scope>NUCLEOTIDE SEQUENCE</scope>
    <source>
        <strain evidence="2">G11</strain>
    </source>
</reference>
<dbReference type="GO" id="GO:0046578">
    <property type="term" value="P:regulation of Ras protein signal transduction"/>
    <property type="evidence" value="ECO:0007669"/>
    <property type="project" value="TreeGrafter"/>
</dbReference>
<name>A0A9P6T8S7_9BASI</name>
<dbReference type="GO" id="GO:0005543">
    <property type="term" value="F:phospholipid binding"/>
    <property type="evidence" value="ECO:0007669"/>
    <property type="project" value="TreeGrafter"/>
</dbReference>
<dbReference type="GO" id="GO:0030414">
    <property type="term" value="F:peptidase inhibitor activity"/>
    <property type="evidence" value="ECO:0007669"/>
    <property type="project" value="TreeGrafter"/>
</dbReference>
<dbReference type="PANTHER" id="PTHR11362:SF85">
    <property type="entry name" value="INHIBITOR (TFS1), PUTATIVE (AFU_ORTHOLOGUE AFUA_4G08120)-RELATED"/>
    <property type="match status" value="1"/>
</dbReference>
<protein>
    <recommendedName>
        <fullName evidence="4">Phosphatidylethanolamine-binding protein</fullName>
    </recommendedName>
</protein>